<keyword evidence="3" id="KW-1185">Reference proteome</keyword>
<protein>
    <submittedName>
        <fullName evidence="2">Uncharacterized protein</fullName>
    </submittedName>
</protein>
<dbReference type="Proteomes" id="UP001054821">
    <property type="component" value="Chromosome 4"/>
</dbReference>
<evidence type="ECO:0000313" key="3">
    <source>
        <dbReference type="Proteomes" id="UP001054821"/>
    </source>
</evidence>
<proteinExistence type="inferred from homology"/>
<evidence type="ECO:0000313" key="2">
    <source>
        <dbReference type="EMBL" id="KAI5331302.1"/>
    </source>
</evidence>
<evidence type="ECO:0000256" key="1">
    <source>
        <dbReference type="ARBA" id="ARBA00008668"/>
    </source>
</evidence>
<gene>
    <name evidence="2" type="ORF">L3X38_021428</name>
</gene>
<dbReference type="EMBL" id="JAJFAZ020000004">
    <property type="protein sequence ID" value="KAI5331302.1"/>
    <property type="molecule type" value="Genomic_DNA"/>
</dbReference>
<dbReference type="PANTHER" id="PTHR22835:SF683">
    <property type="entry name" value="OS05G0506800 PROTEIN"/>
    <property type="match status" value="1"/>
</dbReference>
<comment type="similarity">
    <text evidence="1">Belongs to the 'GDSL' lipolytic enzyme family.</text>
</comment>
<dbReference type="PANTHER" id="PTHR22835">
    <property type="entry name" value="ZINC FINGER FYVE DOMAIN CONTAINING PROTEIN"/>
    <property type="match status" value="1"/>
</dbReference>
<organism evidence="2 3">
    <name type="scientific">Prunus dulcis</name>
    <name type="common">Almond</name>
    <name type="synonym">Amygdalus dulcis</name>
    <dbReference type="NCBI Taxonomy" id="3755"/>
    <lineage>
        <taxon>Eukaryota</taxon>
        <taxon>Viridiplantae</taxon>
        <taxon>Streptophyta</taxon>
        <taxon>Embryophyta</taxon>
        <taxon>Tracheophyta</taxon>
        <taxon>Spermatophyta</taxon>
        <taxon>Magnoliopsida</taxon>
        <taxon>eudicotyledons</taxon>
        <taxon>Gunneridae</taxon>
        <taxon>Pentapetalae</taxon>
        <taxon>rosids</taxon>
        <taxon>fabids</taxon>
        <taxon>Rosales</taxon>
        <taxon>Rosaceae</taxon>
        <taxon>Amygdaloideae</taxon>
        <taxon>Amygdaleae</taxon>
        <taxon>Prunus</taxon>
    </lineage>
</organism>
<dbReference type="InterPro" id="IPR036514">
    <property type="entry name" value="SGNH_hydro_sf"/>
</dbReference>
<reference evidence="2 3" key="1">
    <citation type="journal article" date="2022" name="G3 (Bethesda)">
        <title>Whole-genome sequence and methylome profiling of the almond [Prunus dulcis (Mill.) D.A. Webb] cultivar 'Nonpareil'.</title>
        <authorList>
            <person name="D'Amico-Willman K.M."/>
            <person name="Ouma W.Z."/>
            <person name="Meulia T."/>
            <person name="Sideli G.M."/>
            <person name="Gradziel T.M."/>
            <person name="Fresnedo-Ramirez J."/>
        </authorList>
    </citation>
    <scope>NUCLEOTIDE SEQUENCE [LARGE SCALE GENOMIC DNA]</scope>
    <source>
        <strain evidence="2">Clone GOH B32 T37-40</strain>
    </source>
</reference>
<sequence length="175" mass="18923">MRLVIASVQSSALGTHLQILATYASAPMTSLFTSSSSIWGDLLSSPTGRCSDGCLVIDFIAEFLGLPLVPPYLESQSFNQSVQNFEGGVNFAVLGATTLDAAFLFLKQRGILTHIPTTLLEFNWTGLKRLCHIYATHLQVFSVQMASKREQATSILANPGTKSLSHTITEQKNSA</sequence>
<dbReference type="AlphaFoldDB" id="A0AAD4VVY4"/>
<comment type="caution">
    <text evidence="2">The sequence shown here is derived from an EMBL/GenBank/DDBJ whole genome shotgun (WGS) entry which is preliminary data.</text>
</comment>
<dbReference type="Gene3D" id="3.40.50.1110">
    <property type="entry name" value="SGNH hydrolase"/>
    <property type="match status" value="1"/>
</dbReference>
<name>A0AAD4VVY4_PRUDU</name>
<accession>A0AAD4VVY4</accession>